<comment type="caution">
    <text evidence="1">The sequence shown here is derived from an EMBL/GenBank/DDBJ whole genome shotgun (WGS) entry which is preliminary data.</text>
</comment>
<name>A0A510XY51_9GAMM</name>
<reference evidence="1 2" key="1">
    <citation type="submission" date="2019-07" db="EMBL/GenBank/DDBJ databases">
        <title>Whole genome shotgun sequence of Pseudoalteromonas espejiana NBRC 102222.</title>
        <authorList>
            <person name="Hosoyama A."/>
            <person name="Uohara A."/>
            <person name="Ohji S."/>
            <person name="Ichikawa N."/>
        </authorList>
    </citation>
    <scope>NUCLEOTIDE SEQUENCE [LARGE SCALE GENOMIC DNA]</scope>
    <source>
        <strain evidence="1 2">NBRC 102222</strain>
    </source>
</reference>
<dbReference type="Gene3D" id="2.60.40.10">
    <property type="entry name" value="Immunoglobulins"/>
    <property type="match status" value="1"/>
</dbReference>
<dbReference type="OrthoDB" id="7052377at2"/>
<dbReference type="RefSeq" id="WP_089346387.1">
    <property type="nucleotide sequence ID" value="NZ_BJUM01000021.1"/>
</dbReference>
<keyword evidence="2" id="KW-1185">Reference proteome</keyword>
<accession>A0A510XY51</accession>
<dbReference type="Pfam" id="PF22352">
    <property type="entry name" value="K319L-like_PKD"/>
    <property type="match status" value="1"/>
</dbReference>
<dbReference type="PROSITE" id="PS51257">
    <property type="entry name" value="PROKAR_LIPOPROTEIN"/>
    <property type="match status" value="1"/>
</dbReference>
<sequence length="1392" mass="156562">MENKSNYRLKLIASTVSACFLVSGCSFDKDEDSDETVNLAPSVAISGQGEIQEKTSFSLTASASDSDGQIANYYWQHDSTLNLSAQNPNSNEITYLSPDITEDVTVNFTVTVEDDDGATTSATQQVLIKRNSTAVTLNGLITDNTISFASVEITIGDKTYSATADENGVYTIVLDVDEALEQTLVKVKAKGRDDLNPGVEFISQLSSVKKLATQAGDDGILDSDENFGVNTTNVTTAEYALIVRDGDEPTSEDELDNALLNVDADEKVQLASLIKIIVDNPDYELPEGVESTLDLVTNEEAAEQFEEDVNEQDPDLIEQTKTEIKEDEDLVTGSKESLVGEYIINSPRYYANPASHLTLNENGTGQYHAVTGSSVTWQEVSGKIEVALQSPVLINEYFQIKDDIETIHEEYLNSFSLQVLGENEVFKTIDIKSDITVYENSVEAQNKQEIQTTNLILKSKTLSLTAEDVVGEWEMERTESRNYVSHLETIAFYEDGTGVVLSDNSAPFEWELTNNKLTVTYDEDGSIGTTNFWFTKNLKAGYQLVSLDTTSADPADSQYGLMIKRETVSLSNDDLIGRWQGFVGTAQLYDMNVFADGTIMLGLGTTSYQGILEDGKLTRRRYEYNGYTVSSCEGFDETCYLSAEVTHDIIAVENSHYYLLREFKWFSPQGDMYDIQKGLLIYQYSKELSYSEFTPYLLQSSFNLYKSADEQVIEDRIRVNYDDGSFTITIDGIEYEAQLNEGVIEYQKGGQTWLFEIISGDGETYTICNYQQGSSCTQSDKTVYQSKNPRVTLTAQSNEFGQLQPAVQEVPFAQLVGFNIAPNEGYEVDSIEGCEGYIEGEYYIAFSGHSDCEINATFVEKPETISGQFLINNPDYFTSTSFKLELNENDEGSFTGSNQVAISWSKYFDEIRVYFSDEYVLNESVAYEVENGTQVEVRRKDVMTSIVLKERFDLGNGWYEMTQSISKFRNEELVEEWHSDSHVKLFDSVVPQIDLTSSDLVGSWSLDIPSESTVKELLLNDDGTGSVVDTIDEAQSESFTWQQTAVGLKITTSDSVEDIYITKDIDLGYQVIMQGQYDDEKQINVAVMVRLEEQEITPSNFAGRHLFKEGHNLETIWDELQIYEDGQVFFTYFTSSIQGEFKDGSFSRSRKYDQLTGTYGSDCDLTLETCLIDYTMDYRLINQNDNFQVVERVSRSFDTNSGEENLSYASLYFENYIENTSADKFYEHEIPFEIYERSGESFVKWGIYYIDGYELWKNDIKAGSLELVEGKFTYEQDGQNKVIEFISNDRDEIVLCEYLQGTTCQNQEEITFTIFEPRYDVTIYSDGNGVVNNGVENYTSFHGDTLTFNISANAGYKLESISGCDGVLEGNLYTVHYLAQSCDINIAFELIE</sequence>
<evidence type="ECO:0000313" key="2">
    <source>
        <dbReference type="Proteomes" id="UP000321419"/>
    </source>
</evidence>
<dbReference type="InterPro" id="IPR013783">
    <property type="entry name" value="Ig-like_fold"/>
</dbReference>
<protein>
    <recommendedName>
        <fullName evidence="3">PKD/Chitinase domain-containing protein</fullName>
    </recommendedName>
</protein>
<proteinExistence type="predicted"/>
<dbReference type="Proteomes" id="UP000321419">
    <property type="component" value="Unassembled WGS sequence"/>
</dbReference>
<organism evidence="1 2">
    <name type="scientific">Pseudoalteromonas espejiana</name>
    <dbReference type="NCBI Taxonomy" id="28107"/>
    <lineage>
        <taxon>Bacteria</taxon>
        <taxon>Pseudomonadati</taxon>
        <taxon>Pseudomonadota</taxon>
        <taxon>Gammaproteobacteria</taxon>
        <taxon>Alteromonadales</taxon>
        <taxon>Pseudoalteromonadaceae</taxon>
        <taxon>Pseudoalteromonas</taxon>
    </lineage>
</organism>
<gene>
    <name evidence="1" type="ORF">PES01_23120</name>
</gene>
<evidence type="ECO:0000313" key="1">
    <source>
        <dbReference type="EMBL" id="GEK55467.1"/>
    </source>
</evidence>
<evidence type="ECO:0008006" key="3">
    <source>
        <dbReference type="Google" id="ProtNLM"/>
    </source>
</evidence>
<dbReference type="EMBL" id="BJUM01000021">
    <property type="protein sequence ID" value="GEK55467.1"/>
    <property type="molecule type" value="Genomic_DNA"/>
</dbReference>